<sequence length="170" mass="19411">MIFICRSEFDCNASKLFDFHAGPEGFLSLVGNSKKAEIISPPPSLEPGSKAVVRVKIFPGISFCWVALHTELDPGKRFVDIQESGPFSKFKHEHFFIQTGKNSSILEDRITCIPPWYTNHFLFEFILEKIMKSEFHARHKITASQIGCNYRTEFCGKIKSAISENLIFFK</sequence>
<proteinExistence type="predicted"/>
<dbReference type="Gene3D" id="3.30.530.20">
    <property type="match status" value="1"/>
</dbReference>
<reference evidence="1" key="1">
    <citation type="journal article" date="2019" name="PLoS Negl. Trop. Dis.">
        <title>Revisiting the worldwide diversity of Leptospira species in the environment.</title>
        <authorList>
            <person name="Vincent A.T."/>
            <person name="Schiettekatte O."/>
            <person name="Bourhy P."/>
            <person name="Veyrier F.J."/>
            <person name="Picardeau M."/>
        </authorList>
    </citation>
    <scope>NUCLEOTIDE SEQUENCE [LARGE SCALE GENOMIC DNA]</scope>
    <source>
        <strain evidence="1">201601113</strain>
    </source>
</reference>
<evidence type="ECO:0000313" key="1">
    <source>
        <dbReference type="EMBL" id="TGM95560.1"/>
    </source>
</evidence>
<gene>
    <name evidence="1" type="ORF">EHR06_18420</name>
</gene>
<accession>A0A4Z1AJG8</accession>
<dbReference type="InterPro" id="IPR023393">
    <property type="entry name" value="START-like_dom_sf"/>
</dbReference>
<dbReference type="RefSeq" id="WP_135758359.1">
    <property type="nucleotide sequence ID" value="NZ_RQHS01000024.1"/>
</dbReference>
<dbReference type="AlphaFoldDB" id="A0A4Z1AJG8"/>
<protein>
    <submittedName>
        <fullName evidence="1">Uncharacterized protein</fullName>
    </submittedName>
</protein>
<dbReference type="SUPFAM" id="SSF55961">
    <property type="entry name" value="Bet v1-like"/>
    <property type="match status" value="1"/>
</dbReference>
<organism evidence="1 2">
    <name type="scientific">Leptospira dzoumogneensis</name>
    <dbReference type="NCBI Taxonomy" id="2484904"/>
    <lineage>
        <taxon>Bacteria</taxon>
        <taxon>Pseudomonadati</taxon>
        <taxon>Spirochaetota</taxon>
        <taxon>Spirochaetia</taxon>
        <taxon>Leptospirales</taxon>
        <taxon>Leptospiraceae</taxon>
        <taxon>Leptospira</taxon>
    </lineage>
</organism>
<dbReference type="OrthoDB" id="9801773at2"/>
<comment type="caution">
    <text evidence="1">The sequence shown here is derived from an EMBL/GenBank/DDBJ whole genome shotgun (WGS) entry which is preliminary data.</text>
</comment>
<dbReference type="Proteomes" id="UP000297241">
    <property type="component" value="Unassembled WGS sequence"/>
</dbReference>
<evidence type="ECO:0000313" key="2">
    <source>
        <dbReference type="Proteomes" id="UP000297241"/>
    </source>
</evidence>
<keyword evidence="2" id="KW-1185">Reference proteome</keyword>
<dbReference type="EMBL" id="RQHS01000024">
    <property type="protein sequence ID" value="TGM95560.1"/>
    <property type="molecule type" value="Genomic_DNA"/>
</dbReference>
<name>A0A4Z1AJG8_9LEPT</name>